<dbReference type="Pfam" id="PF22289">
    <property type="entry name" value="DmmA-like_C"/>
    <property type="match status" value="1"/>
</dbReference>
<dbReference type="EMBL" id="LAQL01000020">
    <property type="protein sequence ID" value="KLN59072.1"/>
    <property type="molecule type" value="Genomic_DNA"/>
</dbReference>
<proteinExistence type="predicted"/>
<accession>A0A0H2MEG5</accession>
<keyword evidence="1" id="KW-0285">Flavoprotein</keyword>
<dbReference type="InterPro" id="IPR054582">
    <property type="entry name" value="DmmA-like_N"/>
</dbReference>
<dbReference type="AlphaFoldDB" id="A0A0H2MEG5"/>
<dbReference type="OrthoDB" id="6955242at2"/>
<evidence type="ECO:0000256" key="2">
    <source>
        <dbReference type="ARBA" id="ARBA00022714"/>
    </source>
</evidence>
<dbReference type="GO" id="GO:0046872">
    <property type="term" value="F:metal ion binding"/>
    <property type="evidence" value="ECO:0007669"/>
    <property type="project" value="UniProtKB-KW"/>
</dbReference>
<evidence type="ECO:0000256" key="5">
    <source>
        <dbReference type="ARBA" id="ARBA00023004"/>
    </source>
</evidence>
<dbReference type="GO" id="GO:0051537">
    <property type="term" value="F:2 iron, 2 sulfur cluster binding"/>
    <property type="evidence" value="ECO:0007669"/>
    <property type="project" value="UniProtKB-KW"/>
</dbReference>
<evidence type="ECO:0000259" key="8">
    <source>
        <dbReference type="Pfam" id="PF22290"/>
    </source>
</evidence>
<reference evidence="9 10" key="1">
    <citation type="submission" date="2015-03" db="EMBL/GenBank/DDBJ databases">
        <title>Genome Sequence of Kiloniella spongiae MEBiC09566, isolated from a marine sponge.</title>
        <authorList>
            <person name="Shao Z."/>
            <person name="Wang L."/>
            <person name="Li X."/>
        </authorList>
    </citation>
    <scope>NUCLEOTIDE SEQUENCE [LARGE SCALE GENOMIC DNA]</scope>
    <source>
        <strain evidence="9 10">MEBiC09566</strain>
    </source>
</reference>
<evidence type="ECO:0000256" key="3">
    <source>
        <dbReference type="ARBA" id="ARBA00022723"/>
    </source>
</evidence>
<keyword evidence="10" id="KW-1185">Reference proteome</keyword>
<name>A0A0H2MEG5_9PROT</name>
<evidence type="ECO:0000259" key="7">
    <source>
        <dbReference type="Pfam" id="PF22289"/>
    </source>
</evidence>
<sequence length="202" mass="22251">MSKFKFPNSIISRPVYGVLKPRNGKSHLMIADAEGAEALFEIAASNTAIMAKSHILYFPKNTGQSYIKKLEKLNAAQLYIGPSYEASVSRLRRVLEDAHVGLQVYLTGTESLIGQAMQEIVAAGIPHTAIQTEHRGSVARRMQCVHCKGITEDVVTDPFVCSHCGLHLFVRDHYSRRHAAFQGVCVDAENPGDIPDPVELYS</sequence>
<evidence type="ECO:0000256" key="1">
    <source>
        <dbReference type="ARBA" id="ARBA00022630"/>
    </source>
</evidence>
<organism evidence="9 10">
    <name type="scientific">Kiloniella spongiae</name>
    <dbReference type="NCBI Taxonomy" id="1489064"/>
    <lineage>
        <taxon>Bacteria</taxon>
        <taxon>Pseudomonadati</taxon>
        <taxon>Pseudomonadota</taxon>
        <taxon>Alphaproteobacteria</taxon>
        <taxon>Rhodospirillales</taxon>
        <taxon>Kiloniellaceae</taxon>
        <taxon>Kiloniella</taxon>
    </lineage>
</organism>
<gene>
    <name evidence="9" type="ORF">WH96_19655</name>
</gene>
<dbReference type="InterPro" id="IPR048037">
    <property type="entry name" value="DmmA-like_C"/>
</dbReference>
<dbReference type="Pfam" id="PF22290">
    <property type="entry name" value="DmmA-like_N"/>
    <property type="match status" value="1"/>
</dbReference>
<dbReference type="Proteomes" id="UP000035444">
    <property type="component" value="Unassembled WGS sequence"/>
</dbReference>
<keyword evidence="5" id="KW-0408">Iron</keyword>
<evidence type="ECO:0000313" key="10">
    <source>
        <dbReference type="Proteomes" id="UP000035444"/>
    </source>
</evidence>
<evidence type="ECO:0000256" key="4">
    <source>
        <dbReference type="ARBA" id="ARBA00023002"/>
    </source>
</evidence>
<keyword evidence="4" id="KW-0560">Oxidoreductase</keyword>
<evidence type="ECO:0000313" key="9">
    <source>
        <dbReference type="EMBL" id="KLN59072.1"/>
    </source>
</evidence>
<comment type="caution">
    <text evidence="9">The sequence shown here is derived from an EMBL/GenBank/DDBJ whole genome shotgun (WGS) entry which is preliminary data.</text>
</comment>
<keyword evidence="3" id="KW-0479">Metal-binding</keyword>
<keyword evidence="2" id="KW-0001">2Fe-2S</keyword>
<evidence type="ECO:0000256" key="6">
    <source>
        <dbReference type="ARBA" id="ARBA00023014"/>
    </source>
</evidence>
<dbReference type="PATRIC" id="fig|1489064.4.peg.1758"/>
<feature type="domain" description="Dimethylamine monooxygenase subunit DmmA-like N-terminal" evidence="8">
    <location>
        <begin position="9"/>
        <end position="130"/>
    </location>
</feature>
<protein>
    <submittedName>
        <fullName evidence="9">Uncharacterized protein</fullName>
    </submittedName>
</protein>
<dbReference type="STRING" id="1489064.WH96_19655"/>
<keyword evidence="6" id="KW-0411">Iron-sulfur</keyword>
<dbReference type="NCBIfam" id="NF041259">
    <property type="entry name" value="mono_DmmA_fam"/>
    <property type="match status" value="1"/>
</dbReference>
<dbReference type="RefSeq" id="WP_047765949.1">
    <property type="nucleotide sequence ID" value="NZ_LAQL01000020.1"/>
</dbReference>
<dbReference type="GO" id="GO:0016491">
    <property type="term" value="F:oxidoreductase activity"/>
    <property type="evidence" value="ECO:0007669"/>
    <property type="project" value="UniProtKB-KW"/>
</dbReference>
<feature type="domain" description="Dimethylamine monooxygenase subunit DmmA-like C-terminal" evidence="7">
    <location>
        <begin position="141"/>
        <end position="184"/>
    </location>
</feature>